<dbReference type="Proteomes" id="UP000219215">
    <property type="component" value="Chromosome DPRO"/>
</dbReference>
<organism evidence="9 10">
    <name type="scientific">Pseudodesulfovibrio profundus</name>
    <dbReference type="NCBI Taxonomy" id="57320"/>
    <lineage>
        <taxon>Bacteria</taxon>
        <taxon>Pseudomonadati</taxon>
        <taxon>Thermodesulfobacteriota</taxon>
        <taxon>Desulfovibrionia</taxon>
        <taxon>Desulfovibrionales</taxon>
        <taxon>Desulfovibrionaceae</taxon>
    </lineage>
</organism>
<feature type="transmembrane region" description="Helical" evidence="8">
    <location>
        <begin position="71"/>
        <end position="92"/>
    </location>
</feature>
<accession>A0A2C8F728</accession>
<dbReference type="InterPro" id="IPR019127">
    <property type="entry name" value="Exosortase"/>
</dbReference>
<feature type="transmembrane region" description="Helical" evidence="8">
    <location>
        <begin position="99"/>
        <end position="118"/>
    </location>
</feature>
<feature type="transmembrane region" description="Helical" evidence="8">
    <location>
        <begin position="253"/>
        <end position="273"/>
    </location>
</feature>
<evidence type="ECO:0000256" key="7">
    <source>
        <dbReference type="ARBA" id="ARBA00023136"/>
    </source>
</evidence>
<keyword evidence="3" id="KW-0645">Protease</keyword>
<keyword evidence="5" id="KW-0378">Hydrolase</keyword>
<evidence type="ECO:0000313" key="9">
    <source>
        <dbReference type="EMBL" id="SOB58225.1"/>
    </source>
</evidence>
<dbReference type="GO" id="GO:0005886">
    <property type="term" value="C:plasma membrane"/>
    <property type="evidence" value="ECO:0007669"/>
    <property type="project" value="UniProtKB-SubCell"/>
</dbReference>
<proteinExistence type="predicted"/>
<reference evidence="10" key="1">
    <citation type="submission" date="2017-09" db="EMBL/GenBank/DDBJ databases">
        <authorList>
            <person name="Regsiter A."/>
            <person name="William W."/>
        </authorList>
    </citation>
    <scope>NUCLEOTIDE SEQUENCE [LARGE SCALE GENOMIC DNA]</scope>
    <source>
        <strain evidence="10">500-1</strain>
    </source>
</reference>
<dbReference type="GO" id="GO:0006508">
    <property type="term" value="P:proteolysis"/>
    <property type="evidence" value="ECO:0007669"/>
    <property type="project" value="UniProtKB-KW"/>
</dbReference>
<feature type="transmembrane region" description="Helical" evidence="8">
    <location>
        <begin position="12"/>
        <end position="29"/>
    </location>
</feature>
<dbReference type="AlphaFoldDB" id="A0A2C8F728"/>
<dbReference type="InterPro" id="IPR026392">
    <property type="entry name" value="Exo/Archaeosortase_dom"/>
</dbReference>
<name>A0A2C8F728_9BACT</name>
<dbReference type="NCBIfam" id="TIGR02602">
    <property type="entry name" value="8TM_EpsH"/>
    <property type="match status" value="1"/>
</dbReference>
<feature type="transmembrane region" description="Helical" evidence="8">
    <location>
        <begin position="124"/>
        <end position="142"/>
    </location>
</feature>
<keyword evidence="2" id="KW-1003">Cell membrane</keyword>
<dbReference type="InterPro" id="IPR013426">
    <property type="entry name" value="EpsH-like"/>
</dbReference>
<feature type="transmembrane region" description="Helical" evidence="8">
    <location>
        <begin position="213"/>
        <end position="233"/>
    </location>
</feature>
<evidence type="ECO:0000256" key="5">
    <source>
        <dbReference type="ARBA" id="ARBA00022801"/>
    </source>
</evidence>
<dbReference type="Pfam" id="PF09721">
    <property type="entry name" value="Exosortase_EpsH"/>
    <property type="match status" value="1"/>
</dbReference>
<evidence type="ECO:0000256" key="1">
    <source>
        <dbReference type="ARBA" id="ARBA00004651"/>
    </source>
</evidence>
<evidence type="ECO:0000256" key="4">
    <source>
        <dbReference type="ARBA" id="ARBA00022692"/>
    </source>
</evidence>
<feature type="transmembrane region" description="Helical" evidence="8">
    <location>
        <begin position="186"/>
        <end position="204"/>
    </location>
</feature>
<dbReference type="InterPro" id="IPR017540">
    <property type="entry name" value="Exosortase-1"/>
</dbReference>
<comment type="subcellular location">
    <subcellularLocation>
        <location evidence="1">Cell membrane</location>
        <topology evidence="1">Multi-pass membrane protein</topology>
    </subcellularLocation>
</comment>
<sequence length="282" mass="31555">MTVLQWFEKNKWNVAVFFGVVGLVYFDIIKYMVEIWSIDDNYSHGFLVPLVSGFFFWNAREEIARTLAKPAGWGLLVVLLGVIQLVLGGLASEYFTQRTSMVVVLAGAVIYSVGWEAFKAMRLSILYLLLMVPIPAIIYDSMTMPLKLLVTKVSVKGLLVLGYPVMREGNIIVLPNVTLEVADACSGLRSLMSLIALSVAFAYISQKKTWKKWLLIFSALPVAVFTNILRVFFTGILAKHYGRAAAEGFFHEFAGFMVFFVAMVLMAILGAILKIGEKRHEF</sequence>
<dbReference type="NCBIfam" id="TIGR03109">
    <property type="entry name" value="exosort_XrtA"/>
    <property type="match status" value="1"/>
</dbReference>
<dbReference type="NCBIfam" id="TIGR04178">
    <property type="entry name" value="exo_archaeo"/>
    <property type="match status" value="1"/>
</dbReference>
<evidence type="ECO:0000256" key="8">
    <source>
        <dbReference type="SAM" id="Phobius"/>
    </source>
</evidence>
<evidence type="ECO:0000256" key="6">
    <source>
        <dbReference type="ARBA" id="ARBA00022989"/>
    </source>
</evidence>
<keyword evidence="4 8" id="KW-0812">Transmembrane</keyword>
<evidence type="ECO:0000256" key="3">
    <source>
        <dbReference type="ARBA" id="ARBA00022670"/>
    </source>
</evidence>
<dbReference type="GO" id="GO:0008233">
    <property type="term" value="F:peptidase activity"/>
    <property type="evidence" value="ECO:0007669"/>
    <property type="project" value="UniProtKB-KW"/>
</dbReference>
<dbReference type="KEGG" id="pprf:DPRO_1335"/>
<evidence type="ECO:0000313" key="10">
    <source>
        <dbReference type="Proteomes" id="UP000219215"/>
    </source>
</evidence>
<gene>
    <name evidence="9" type="ORF">DPRO_1335</name>
</gene>
<keyword evidence="10" id="KW-1185">Reference proteome</keyword>
<protein>
    <submittedName>
        <fullName evidence="9">Transmembrane exosortase</fullName>
    </submittedName>
</protein>
<dbReference type="EMBL" id="LT907975">
    <property type="protein sequence ID" value="SOB58225.1"/>
    <property type="molecule type" value="Genomic_DNA"/>
</dbReference>
<feature type="transmembrane region" description="Helical" evidence="8">
    <location>
        <begin position="41"/>
        <end position="59"/>
    </location>
</feature>
<keyword evidence="6 8" id="KW-1133">Transmembrane helix</keyword>
<dbReference type="RefSeq" id="WP_232005724.1">
    <property type="nucleotide sequence ID" value="NZ_LT907975.1"/>
</dbReference>
<evidence type="ECO:0000256" key="2">
    <source>
        <dbReference type="ARBA" id="ARBA00022475"/>
    </source>
</evidence>
<keyword evidence="7 8" id="KW-0472">Membrane</keyword>